<keyword evidence="2" id="KW-0812">Transmembrane</keyword>
<feature type="region of interest" description="Disordered" evidence="1">
    <location>
        <begin position="41"/>
        <end position="60"/>
    </location>
</feature>
<organism evidence="3 4">
    <name type="scientific">Colocasia esculenta</name>
    <name type="common">Wild taro</name>
    <name type="synonym">Arum esculentum</name>
    <dbReference type="NCBI Taxonomy" id="4460"/>
    <lineage>
        <taxon>Eukaryota</taxon>
        <taxon>Viridiplantae</taxon>
        <taxon>Streptophyta</taxon>
        <taxon>Embryophyta</taxon>
        <taxon>Tracheophyta</taxon>
        <taxon>Spermatophyta</taxon>
        <taxon>Magnoliopsida</taxon>
        <taxon>Liliopsida</taxon>
        <taxon>Araceae</taxon>
        <taxon>Aroideae</taxon>
        <taxon>Colocasieae</taxon>
        <taxon>Colocasia</taxon>
    </lineage>
</organism>
<dbReference type="Proteomes" id="UP000652761">
    <property type="component" value="Unassembled WGS sequence"/>
</dbReference>
<feature type="compositionally biased region" description="Polar residues" evidence="1">
    <location>
        <begin position="385"/>
        <end position="403"/>
    </location>
</feature>
<name>A0A843TIX9_COLES</name>
<gene>
    <name evidence="3" type="ORF">Taro_004713</name>
</gene>
<sequence>MMAGLFVKVVAATVYVVSTAEVVVVVMVVVAVAPPFPIGSPKKVAERPPRSPSSGFLDELHSKGTMGKPSPLFQLPSCRGIWLDQPPRGRIFWVPRSEKLASISLDAWISIGVQVWTLTPPQRPGVDAKGPSARTLNYAENHAYHAYIHAIYICFASWALAVVGSTAGITPRKYGDSTTGGKSPNLVGVVRPFSQTALQSFSEPCSVFQASKILPIAWGAPPPYIVEGGETITERFAYLHREARDLLPPPPFLLDGDPESRAVTVAVAGDGGGAPGWRRRRTKVAAAGPQQRGRVPAVVASGSGHLPRQGGSWDKGEGFPNIFLGSTASRNPEEGIFGSFLGLPKESFTGSFDPFGEFLKGKQELGVNALDAKISSMRPAILPSNSLNGQTLPPSSSVQNSLVGDTALEETVESDSERGE</sequence>
<evidence type="ECO:0000313" key="4">
    <source>
        <dbReference type="Proteomes" id="UP000652761"/>
    </source>
</evidence>
<evidence type="ECO:0000256" key="1">
    <source>
        <dbReference type="SAM" id="MobiDB-lite"/>
    </source>
</evidence>
<evidence type="ECO:0000313" key="3">
    <source>
        <dbReference type="EMBL" id="MQL72382.1"/>
    </source>
</evidence>
<keyword evidence="4" id="KW-1185">Reference proteome</keyword>
<feature type="transmembrane region" description="Helical" evidence="2">
    <location>
        <begin position="144"/>
        <end position="163"/>
    </location>
</feature>
<feature type="region of interest" description="Disordered" evidence="1">
    <location>
        <begin position="385"/>
        <end position="420"/>
    </location>
</feature>
<feature type="region of interest" description="Disordered" evidence="1">
    <location>
        <begin position="284"/>
        <end position="312"/>
    </location>
</feature>
<comment type="caution">
    <text evidence="3">The sequence shown here is derived from an EMBL/GenBank/DDBJ whole genome shotgun (WGS) entry which is preliminary data.</text>
</comment>
<feature type="transmembrane region" description="Helical" evidence="2">
    <location>
        <begin position="12"/>
        <end position="33"/>
    </location>
</feature>
<evidence type="ECO:0000256" key="2">
    <source>
        <dbReference type="SAM" id="Phobius"/>
    </source>
</evidence>
<dbReference type="EMBL" id="NMUH01000128">
    <property type="protein sequence ID" value="MQL72382.1"/>
    <property type="molecule type" value="Genomic_DNA"/>
</dbReference>
<keyword evidence="2" id="KW-1133">Transmembrane helix</keyword>
<proteinExistence type="predicted"/>
<keyword evidence="2" id="KW-0472">Membrane</keyword>
<dbReference type="AlphaFoldDB" id="A0A843TIX9"/>
<protein>
    <submittedName>
        <fullName evidence="3">Uncharacterized protein</fullName>
    </submittedName>
</protein>
<accession>A0A843TIX9</accession>
<reference evidence="3" key="1">
    <citation type="submission" date="2017-07" db="EMBL/GenBank/DDBJ databases">
        <title>Taro Niue Genome Assembly and Annotation.</title>
        <authorList>
            <person name="Atibalentja N."/>
            <person name="Keating K."/>
            <person name="Fields C.J."/>
        </authorList>
    </citation>
    <scope>NUCLEOTIDE SEQUENCE</scope>
    <source>
        <strain evidence="3">Niue_2</strain>
        <tissue evidence="3">Leaf</tissue>
    </source>
</reference>